<dbReference type="EMBL" id="KQ964472">
    <property type="protein sequence ID" value="KXN71573.1"/>
    <property type="molecule type" value="Genomic_DNA"/>
</dbReference>
<gene>
    <name evidence="4" type="ORF">CONCODRAFT_16824</name>
</gene>
<accession>A0A137P996</accession>
<protein>
    <recommendedName>
        <fullName evidence="6">Dynactin subunit 2</fullName>
    </recommendedName>
</protein>
<proteinExistence type="predicted"/>
<dbReference type="GO" id="GO:0005869">
    <property type="term" value="C:dynactin complex"/>
    <property type="evidence" value="ECO:0007669"/>
    <property type="project" value="InterPro"/>
</dbReference>
<organism evidence="4 5">
    <name type="scientific">Conidiobolus coronatus (strain ATCC 28846 / CBS 209.66 / NRRL 28638)</name>
    <name type="common">Delacroixia coronata</name>
    <dbReference type="NCBI Taxonomy" id="796925"/>
    <lineage>
        <taxon>Eukaryota</taxon>
        <taxon>Fungi</taxon>
        <taxon>Fungi incertae sedis</taxon>
        <taxon>Zoopagomycota</taxon>
        <taxon>Entomophthoromycotina</taxon>
        <taxon>Entomophthoromycetes</taxon>
        <taxon>Entomophthorales</taxon>
        <taxon>Ancylistaceae</taxon>
        <taxon>Conidiobolus</taxon>
    </lineage>
</organism>
<sequence length="410" mass="45937">MSSKYASLPDIDTSPDIYESPDVTTPQINLRKIVEDKPSEHIIADDIDIQKTSQLFKEKTGETTEKDDTLNLHTKKLLKKYQLETFLDTNEYEILDKGSNLKETPLQKVRRLLFEVDSLQEEINDNDKGEEANDQNHSALVSMISSIQQQLTKISSKIPSGSSAANQTSTGSVLLSQIKSLDEMKEETEKSSIKGSGKGSKNELEPSYALELESRLSNLEKTLGSNLITKSEMSENLGIGQSIIQMEDMMKILSHPDHMETTIKKVKTLNGELDRLVELKDSLDANNKDDLYFGLNSSGVQPDAETESKLNKLFDLYEKLDSYMLLAPGILNRLQTLNGVHNEAIGAVDSIKALTNDQTRLQSILDVTKEQTSQLETSFNENHQTIKTNMELLDARIKDLITRIDKLSPQ</sequence>
<dbReference type="Pfam" id="PF04912">
    <property type="entry name" value="Dynamitin"/>
    <property type="match status" value="1"/>
</dbReference>
<keyword evidence="2" id="KW-0963">Cytoplasm</keyword>
<reference evidence="4 5" key="1">
    <citation type="journal article" date="2015" name="Genome Biol. Evol.">
        <title>Phylogenomic analyses indicate that early fungi evolved digesting cell walls of algal ancestors of land plants.</title>
        <authorList>
            <person name="Chang Y."/>
            <person name="Wang S."/>
            <person name="Sekimoto S."/>
            <person name="Aerts A.L."/>
            <person name="Choi C."/>
            <person name="Clum A."/>
            <person name="LaButti K.M."/>
            <person name="Lindquist E.A."/>
            <person name="Yee Ngan C."/>
            <person name="Ohm R.A."/>
            <person name="Salamov A.A."/>
            <person name="Grigoriev I.V."/>
            <person name="Spatafora J.W."/>
            <person name="Berbee M.L."/>
        </authorList>
    </citation>
    <scope>NUCLEOTIDE SEQUENCE [LARGE SCALE GENOMIC DNA]</scope>
    <source>
        <strain evidence="4 5">NRRL 28638</strain>
    </source>
</reference>
<name>A0A137P996_CONC2</name>
<dbReference type="GO" id="GO:0007017">
    <property type="term" value="P:microtubule-based process"/>
    <property type="evidence" value="ECO:0007669"/>
    <property type="project" value="InterPro"/>
</dbReference>
<dbReference type="STRING" id="796925.A0A137P996"/>
<keyword evidence="5" id="KW-1185">Reference proteome</keyword>
<dbReference type="InterPro" id="IPR028133">
    <property type="entry name" value="Dynamitin"/>
</dbReference>
<feature type="region of interest" description="Disordered" evidence="3">
    <location>
        <begin position="1"/>
        <end position="22"/>
    </location>
</feature>
<dbReference type="PANTHER" id="PTHR15346">
    <property type="entry name" value="DYNACTIN SUBUNIT"/>
    <property type="match status" value="1"/>
</dbReference>
<dbReference type="GO" id="GO:0005737">
    <property type="term" value="C:cytoplasm"/>
    <property type="evidence" value="ECO:0007669"/>
    <property type="project" value="UniProtKB-SubCell"/>
</dbReference>
<dbReference type="AlphaFoldDB" id="A0A137P996"/>
<evidence type="ECO:0000256" key="1">
    <source>
        <dbReference type="ARBA" id="ARBA00004496"/>
    </source>
</evidence>
<comment type="subcellular location">
    <subcellularLocation>
        <location evidence="1">Cytoplasm</location>
    </subcellularLocation>
</comment>
<dbReference type="OrthoDB" id="4977at2759"/>
<evidence type="ECO:0008006" key="6">
    <source>
        <dbReference type="Google" id="ProtNLM"/>
    </source>
</evidence>
<dbReference type="Proteomes" id="UP000070444">
    <property type="component" value="Unassembled WGS sequence"/>
</dbReference>
<evidence type="ECO:0000313" key="5">
    <source>
        <dbReference type="Proteomes" id="UP000070444"/>
    </source>
</evidence>
<evidence type="ECO:0000256" key="2">
    <source>
        <dbReference type="ARBA" id="ARBA00022490"/>
    </source>
</evidence>
<dbReference type="OMA" id="EANDQNH"/>
<evidence type="ECO:0000256" key="3">
    <source>
        <dbReference type="SAM" id="MobiDB-lite"/>
    </source>
</evidence>
<feature type="region of interest" description="Disordered" evidence="3">
    <location>
        <begin position="184"/>
        <end position="205"/>
    </location>
</feature>
<evidence type="ECO:0000313" key="4">
    <source>
        <dbReference type="EMBL" id="KXN71573.1"/>
    </source>
</evidence>